<dbReference type="AlphaFoldDB" id="A6N5M7"/>
<protein>
    <submittedName>
        <fullName evidence="1">Uncharacterized protein</fullName>
    </submittedName>
</protein>
<dbReference type="EMBL" id="EF611302">
    <property type="protein sequence ID" value="ABR13473.1"/>
    <property type="molecule type" value="Genomic_DNA"/>
</dbReference>
<evidence type="ECO:0000313" key="2">
    <source>
        <dbReference type="EMBL" id="ATN45630.1"/>
    </source>
</evidence>
<reference evidence="2" key="2">
    <citation type="submission" date="2017-05" db="EMBL/GenBank/DDBJ databases">
        <title>Two decades of blaVIM-2-producing Pseudomonas aeruginosa dissemination: the decisive role of mobile genetic elements and successful clones.</title>
        <authorList>
            <person name="Botelho J."/>
        </authorList>
    </citation>
    <scope>NUCLEOTIDE SEQUENCE</scope>
    <source>
        <strain evidence="2">FFUP_PS_CB5</strain>
    </source>
</reference>
<dbReference type="RefSeq" id="WP_016852029.1">
    <property type="nucleotide sequence ID" value="NZ_CAADLL010000353.1"/>
</dbReference>
<dbReference type="EMBL" id="MF168946">
    <property type="protein sequence ID" value="ATN45630.1"/>
    <property type="molecule type" value="Genomic_DNA"/>
</dbReference>
<evidence type="ECO:0000313" key="1">
    <source>
        <dbReference type="EMBL" id="ABR13473.1"/>
    </source>
</evidence>
<reference evidence="1" key="1">
    <citation type="journal article" date="2009" name="FEMS Microbiol. Lett.">
        <title>Genomic islands of Pseudomonas aeruginosa.</title>
        <authorList>
            <person name="Battle S.E."/>
            <person name="Rello J."/>
            <person name="Hauser A.R."/>
        </authorList>
    </citation>
    <scope>NUCLEOTIDE SEQUENCE</scope>
    <source>
        <strain evidence="1">PSE9</strain>
    </source>
</reference>
<proteinExistence type="predicted"/>
<sequence>MRTGAQSGEHFPYKELLERMTKLSPTGCVAVVLPRDTPMEDCQKMADALKHVMAVPPLVICGDVQSLDEAAMNAAGWYRK</sequence>
<dbReference type="PATRIC" id="fig|287.1484.peg.1799"/>
<name>A6N5M7_PSEAI</name>
<organism evidence="1">
    <name type="scientific">Pseudomonas aeruginosa</name>
    <dbReference type="NCBI Taxonomy" id="287"/>
    <lineage>
        <taxon>Bacteria</taxon>
        <taxon>Pseudomonadati</taxon>
        <taxon>Pseudomonadota</taxon>
        <taxon>Gammaproteobacteria</taxon>
        <taxon>Pseudomonadales</taxon>
        <taxon>Pseudomonadaceae</taxon>
        <taxon>Pseudomonas</taxon>
    </lineage>
</organism>
<accession>A6N5M7</accession>